<sequence length="421" mass="44922">MNFSEYSALGLGVFSSYIDAAKALEQLQHEGFSKDQLSFIAKLSDNYDHLTAPLSGDRYVTSLPSASNPIEDSGLTRLMNSVSPVSSYSVPRIGYVMAGGRLSELFYDSSRSETQEPLLEFLSSLTIPELSARLYKDRIRQGDCLILVGASKNHLTAAENVLAHYQVQDWKMVTVNQPDTTHASSQRQAIGVFKNYNDVDLAIRELQRSAFPMEQVSVITRNRDDVTLGARRSPVDETLVDKKLPDTYVSNGEPHYQTGKGAQTGTLAGGSLGGLAGLLVGLGTLAIPGVGPILLAGTAATAIATTVAGGIMGATAGGLIGALVGLGIPEGRAKVYQKHLSKDHYLVMISGTSAEITQSEQILKSHGVEEWEVYDLPTQSNSASCENGLNHSINSSSTIPSTMPPTMPPTNDPVTPTAFPY</sequence>
<feature type="transmembrane region" description="Helical" evidence="2">
    <location>
        <begin position="293"/>
        <end position="326"/>
    </location>
</feature>
<dbReference type="OrthoDB" id="462701at2"/>
<dbReference type="Proteomes" id="UP000003781">
    <property type="component" value="Unassembled WGS sequence"/>
</dbReference>
<dbReference type="eggNOG" id="COG3861">
    <property type="taxonomic scope" value="Bacteria"/>
</dbReference>
<dbReference type="InterPro" id="IPR052948">
    <property type="entry name" value="Low_temp-induced_all0457"/>
</dbReference>
<accession>A3IW27</accession>
<name>A3IW27_9CHRO</name>
<organism evidence="3 4">
    <name type="scientific">Crocosphaera chwakensis CCY0110</name>
    <dbReference type="NCBI Taxonomy" id="391612"/>
    <lineage>
        <taxon>Bacteria</taxon>
        <taxon>Bacillati</taxon>
        <taxon>Cyanobacteriota</taxon>
        <taxon>Cyanophyceae</taxon>
        <taxon>Oscillatoriophycideae</taxon>
        <taxon>Chroococcales</taxon>
        <taxon>Aphanothecaceae</taxon>
        <taxon>Crocosphaera</taxon>
        <taxon>Crocosphaera chwakensis</taxon>
    </lineage>
</organism>
<evidence type="ECO:0000313" key="3">
    <source>
        <dbReference type="EMBL" id="EAZ89338.1"/>
    </source>
</evidence>
<dbReference type="PANTHER" id="PTHR36109:SF2">
    <property type="entry name" value="MEMBRANE PROTEIN"/>
    <property type="match status" value="1"/>
</dbReference>
<dbReference type="RefSeq" id="WP_008277583.1">
    <property type="nucleotide sequence ID" value="NZ_AAXW01000047.1"/>
</dbReference>
<evidence type="ECO:0000313" key="4">
    <source>
        <dbReference type="Proteomes" id="UP000003781"/>
    </source>
</evidence>
<keyword evidence="2" id="KW-1133">Transmembrane helix</keyword>
<feature type="region of interest" description="Disordered" evidence="1">
    <location>
        <begin position="395"/>
        <end position="421"/>
    </location>
</feature>
<evidence type="ECO:0000256" key="2">
    <source>
        <dbReference type="SAM" id="Phobius"/>
    </source>
</evidence>
<evidence type="ECO:0000256" key="1">
    <source>
        <dbReference type="SAM" id="MobiDB-lite"/>
    </source>
</evidence>
<keyword evidence="2" id="KW-0472">Membrane</keyword>
<dbReference type="AlphaFoldDB" id="A3IW27"/>
<keyword evidence="2" id="KW-0812">Transmembrane</keyword>
<gene>
    <name evidence="3" type="ORF">CY0110_20550</name>
</gene>
<evidence type="ECO:0008006" key="5">
    <source>
        <dbReference type="Google" id="ProtNLM"/>
    </source>
</evidence>
<dbReference type="PANTHER" id="PTHR36109">
    <property type="entry name" value="MEMBRANE PROTEIN-RELATED"/>
    <property type="match status" value="1"/>
</dbReference>
<keyword evidence="4" id="KW-1185">Reference proteome</keyword>
<dbReference type="EMBL" id="AAXW01000047">
    <property type="protein sequence ID" value="EAZ89338.1"/>
    <property type="molecule type" value="Genomic_DNA"/>
</dbReference>
<comment type="caution">
    <text evidence="3">The sequence shown here is derived from an EMBL/GenBank/DDBJ whole genome shotgun (WGS) entry which is preliminary data.</text>
</comment>
<protein>
    <recommendedName>
        <fullName evidence="5">Signal transduction histidine kinase LytS</fullName>
    </recommendedName>
</protein>
<proteinExistence type="predicted"/>
<feature type="transmembrane region" description="Helical" evidence="2">
    <location>
        <begin position="267"/>
        <end position="287"/>
    </location>
</feature>
<feature type="compositionally biased region" description="Low complexity" evidence="1">
    <location>
        <begin position="412"/>
        <end position="421"/>
    </location>
</feature>
<feature type="compositionally biased region" description="Pro residues" evidence="1">
    <location>
        <begin position="402"/>
        <end position="411"/>
    </location>
</feature>
<reference evidence="3 4" key="1">
    <citation type="submission" date="2007-03" db="EMBL/GenBank/DDBJ databases">
        <authorList>
            <person name="Stal L."/>
            <person name="Ferriera S."/>
            <person name="Johnson J."/>
            <person name="Kravitz S."/>
            <person name="Beeson K."/>
            <person name="Sutton G."/>
            <person name="Rogers Y.-H."/>
            <person name="Friedman R."/>
            <person name="Frazier M."/>
            <person name="Venter J.C."/>
        </authorList>
    </citation>
    <scope>NUCLEOTIDE SEQUENCE [LARGE SCALE GENOMIC DNA]</scope>
    <source>
        <strain evidence="3 4">CCY0110</strain>
    </source>
</reference>